<dbReference type="InterPro" id="IPR018958">
    <property type="entry name" value="Knr4/Smi1-like_dom"/>
</dbReference>
<protein>
    <submittedName>
        <fullName evidence="2">SMI1/KNR4 family protein</fullName>
    </submittedName>
</protein>
<dbReference type="Proteomes" id="UP001155882">
    <property type="component" value="Unassembled WGS sequence"/>
</dbReference>
<reference evidence="2" key="1">
    <citation type="submission" date="2021-07" db="EMBL/GenBank/DDBJ databases">
        <authorList>
            <person name="Stanton E."/>
        </authorList>
    </citation>
    <scope>NUCLEOTIDE SEQUENCE</scope>
    <source>
        <strain evidence="2">2021EL-01139</strain>
    </source>
</reference>
<dbReference type="Gene3D" id="3.40.1580.10">
    <property type="entry name" value="SMI1/KNR4-like"/>
    <property type="match status" value="1"/>
</dbReference>
<proteinExistence type="predicted"/>
<evidence type="ECO:0000313" key="3">
    <source>
        <dbReference type="Proteomes" id="UP001155882"/>
    </source>
</evidence>
<dbReference type="RefSeq" id="WP_165879831.1">
    <property type="nucleotide sequence ID" value="NZ_JAAOIA010000011.1"/>
</dbReference>
<evidence type="ECO:0000313" key="2">
    <source>
        <dbReference type="EMBL" id="MBW3116187.1"/>
    </source>
</evidence>
<evidence type="ECO:0000259" key="1">
    <source>
        <dbReference type="Pfam" id="PF09346"/>
    </source>
</evidence>
<dbReference type="EMBL" id="JAHWLI010000016">
    <property type="protein sequence ID" value="MBW3116187.1"/>
    <property type="molecule type" value="Genomic_DNA"/>
</dbReference>
<feature type="domain" description="Knr4/Smi1-like" evidence="1">
    <location>
        <begin position="40"/>
        <end position="161"/>
    </location>
</feature>
<organism evidence="2 3">
    <name type="scientific">Providencia rettgeri</name>
    <dbReference type="NCBI Taxonomy" id="587"/>
    <lineage>
        <taxon>Bacteria</taxon>
        <taxon>Pseudomonadati</taxon>
        <taxon>Pseudomonadota</taxon>
        <taxon>Gammaproteobacteria</taxon>
        <taxon>Enterobacterales</taxon>
        <taxon>Morganellaceae</taxon>
        <taxon>Providencia</taxon>
    </lineage>
</organism>
<sequence length="171" mass="19946">MKISKLFHDSNLVIEYSLPGISEDVFKQCLPFDFLGKNELFNLYSSMNGGYFSKGAYFYRDIFYDIPHGYYNAMEIESFYFIPEKNLYSDALRSIPEVWQLRKNNLSAITDFYDCRIPFAGDAGDHDFCLNINSGKIEYFKLGLNKEEDECVIVAPSFRDFCTNIQSTRRK</sequence>
<gene>
    <name evidence="2" type="ORF">KYI77_06905</name>
</gene>
<dbReference type="Pfam" id="PF09346">
    <property type="entry name" value="SMI1_KNR4"/>
    <property type="match status" value="1"/>
</dbReference>
<comment type="caution">
    <text evidence="2">The sequence shown here is derived from an EMBL/GenBank/DDBJ whole genome shotgun (WGS) entry which is preliminary data.</text>
</comment>
<dbReference type="InterPro" id="IPR037883">
    <property type="entry name" value="Knr4/Smi1-like_sf"/>
</dbReference>
<accession>A0AAE2ZAS1</accession>
<dbReference type="AlphaFoldDB" id="A0AAE2ZAS1"/>
<name>A0AAE2ZAS1_PRORE</name>